<proteinExistence type="predicted"/>
<name>A0A7I7XFA1_9MYCO</name>
<organism evidence="2 3">
    <name type="scientific">Mycolicibacterium madagascariense</name>
    <dbReference type="NCBI Taxonomy" id="212765"/>
    <lineage>
        <taxon>Bacteria</taxon>
        <taxon>Bacillati</taxon>
        <taxon>Actinomycetota</taxon>
        <taxon>Actinomycetes</taxon>
        <taxon>Mycobacteriales</taxon>
        <taxon>Mycobacteriaceae</taxon>
        <taxon>Mycolicibacterium</taxon>
    </lineage>
</organism>
<evidence type="ECO:0000313" key="3">
    <source>
        <dbReference type="Proteomes" id="UP000466517"/>
    </source>
</evidence>
<dbReference type="KEGG" id="mmag:MMAD_21640"/>
<sequence length="146" mass="15635">MTVTDDTTTETPEAEPTTTDEASPKPNREARYRTERNAARDELAAATARIERMQRAEVERFAAEAGLSMGADLFINGNGVADYLTDQGDVDAERVAADVAAVLAERPGLRRNAPAIDPSMGLGGQGTPQRLPTMADLLRGSTTQPY</sequence>
<feature type="region of interest" description="Disordered" evidence="1">
    <location>
        <begin position="111"/>
        <end position="132"/>
    </location>
</feature>
<feature type="compositionally biased region" description="Basic and acidic residues" evidence="1">
    <location>
        <begin position="22"/>
        <end position="40"/>
    </location>
</feature>
<protein>
    <submittedName>
        <fullName evidence="2">Uncharacterized protein</fullName>
    </submittedName>
</protein>
<feature type="region of interest" description="Disordered" evidence="1">
    <location>
        <begin position="1"/>
        <end position="40"/>
    </location>
</feature>
<feature type="compositionally biased region" description="Low complexity" evidence="1">
    <location>
        <begin position="1"/>
        <end position="21"/>
    </location>
</feature>
<dbReference type="Proteomes" id="UP000466517">
    <property type="component" value="Chromosome"/>
</dbReference>
<accession>A0A7I7XFA1</accession>
<evidence type="ECO:0000313" key="2">
    <source>
        <dbReference type="EMBL" id="BBZ27869.1"/>
    </source>
</evidence>
<evidence type="ECO:0000256" key="1">
    <source>
        <dbReference type="SAM" id="MobiDB-lite"/>
    </source>
</evidence>
<dbReference type="RefSeq" id="WP_179969673.1">
    <property type="nucleotide sequence ID" value="NZ_AP022610.1"/>
</dbReference>
<gene>
    <name evidence="2" type="ORF">MMAD_21640</name>
</gene>
<keyword evidence="3" id="KW-1185">Reference proteome</keyword>
<dbReference type="EMBL" id="AP022610">
    <property type="protein sequence ID" value="BBZ27869.1"/>
    <property type="molecule type" value="Genomic_DNA"/>
</dbReference>
<dbReference type="AlphaFoldDB" id="A0A7I7XFA1"/>
<reference evidence="2 3" key="1">
    <citation type="journal article" date="2019" name="Emerg. Microbes Infect.">
        <title>Comprehensive subspecies identification of 175 nontuberculous mycobacteria species based on 7547 genomic profiles.</title>
        <authorList>
            <person name="Matsumoto Y."/>
            <person name="Kinjo T."/>
            <person name="Motooka D."/>
            <person name="Nabeya D."/>
            <person name="Jung N."/>
            <person name="Uechi K."/>
            <person name="Horii T."/>
            <person name="Iida T."/>
            <person name="Fujita J."/>
            <person name="Nakamura S."/>
        </authorList>
    </citation>
    <scope>NUCLEOTIDE SEQUENCE [LARGE SCALE GENOMIC DNA]</scope>
    <source>
        <strain evidence="2 3">JCM 13574</strain>
    </source>
</reference>